<dbReference type="Proteomes" id="UP000790347">
    <property type="component" value="Unassembled WGS sequence"/>
</dbReference>
<keyword evidence="2" id="KW-1185">Reference proteome</keyword>
<name>A0A922I9H4_DERFA</name>
<dbReference type="EMBL" id="ASGP02000001">
    <property type="protein sequence ID" value="KAH9526086.1"/>
    <property type="molecule type" value="Genomic_DNA"/>
</dbReference>
<evidence type="ECO:0000313" key="1">
    <source>
        <dbReference type="EMBL" id="KAH9526086.1"/>
    </source>
</evidence>
<gene>
    <name evidence="1" type="ORF">DERF_000203</name>
</gene>
<dbReference type="AlphaFoldDB" id="A0A922I9H4"/>
<comment type="caution">
    <text evidence="1">The sequence shown here is derived from an EMBL/GenBank/DDBJ whole genome shotgun (WGS) entry which is preliminary data.</text>
</comment>
<accession>A0A922I9H4</accession>
<sequence length="107" mass="12564">MCRHSNDIKIERSNTVLANVLLLDVNRIAKTSNDTKLSLAQISVEFVFDDNNQWIDKHQVVYEKIPKHNIQSYHNFKIIYTWPFESDLIGQISKIYFKIDGQSQQHS</sequence>
<protein>
    <submittedName>
        <fullName evidence="1">Uncharacterized protein</fullName>
    </submittedName>
</protein>
<organism evidence="1 2">
    <name type="scientific">Dermatophagoides farinae</name>
    <name type="common">American house dust mite</name>
    <dbReference type="NCBI Taxonomy" id="6954"/>
    <lineage>
        <taxon>Eukaryota</taxon>
        <taxon>Metazoa</taxon>
        <taxon>Ecdysozoa</taxon>
        <taxon>Arthropoda</taxon>
        <taxon>Chelicerata</taxon>
        <taxon>Arachnida</taxon>
        <taxon>Acari</taxon>
        <taxon>Acariformes</taxon>
        <taxon>Sarcoptiformes</taxon>
        <taxon>Astigmata</taxon>
        <taxon>Psoroptidia</taxon>
        <taxon>Analgoidea</taxon>
        <taxon>Pyroglyphidae</taxon>
        <taxon>Dermatophagoidinae</taxon>
        <taxon>Dermatophagoides</taxon>
    </lineage>
</organism>
<proteinExistence type="predicted"/>
<reference evidence="1" key="1">
    <citation type="submission" date="2013-05" db="EMBL/GenBank/DDBJ databases">
        <authorList>
            <person name="Yim A.K.Y."/>
            <person name="Chan T.F."/>
            <person name="Ji K.M."/>
            <person name="Liu X.Y."/>
            <person name="Zhou J.W."/>
            <person name="Li R.Q."/>
            <person name="Yang K.Y."/>
            <person name="Li J."/>
            <person name="Li M."/>
            <person name="Law P.T.W."/>
            <person name="Wu Y.L."/>
            <person name="Cai Z.L."/>
            <person name="Qin H."/>
            <person name="Bao Y."/>
            <person name="Leung R.K.K."/>
            <person name="Ng P.K.S."/>
            <person name="Zou J."/>
            <person name="Zhong X.J."/>
            <person name="Ran P.X."/>
            <person name="Zhong N.S."/>
            <person name="Liu Z.G."/>
            <person name="Tsui S.K.W."/>
        </authorList>
    </citation>
    <scope>NUCLEOTIDE SEQUENCE</scope>
    <source>
        <strain evidence="1">Derf</strain>
        <tissue evidence="1">Whole organism</tissue>
    </source>
</reference>
<evidence type="ECO:0000313" key="2">
    <source>
        <dbReference type="Proteomes" id="UP000790347"/>
    </source>
</evidence>
<reference evidence="1" key="2">
    <citation type="journal article" date="2022" name="Res Sq">
        <title>Comparative Genomics Reveals Insights into the Divergent Evolution of Astigmatic Mites and Household Pest Adaptations.</title>
        <authorList>
            <person name="Xiong Q."/>
            <person name="Wan A.T.-Y."/>
            <person name="Liu X.-Y."/>
            <person name="Fung C.S.-H."/>
            <person name="Xiao X."/>
            <person name="Malainual N."/>
            <person name="Hou J."/>
            <person name="Wang L."/>
            <person name="Wang M."/>
            <person name="Yang K."/>
            <person name="Cui Y."/>
            <person name="Leung E."/>
            <person name="Nong W."/>
            <person name="Shin S.-K."/>
            <person name="Au S."/>
            <person name="Jeong K.Y."/>
            <person name="Chew F.T."/>
            <person name="Hui J."/>
            <person name="Leung T.F."/>
            <person name="Tungtrongchitr A."/>
            <person name="Zhong N."/>
            <person name="Liu Z."/>
            <person name="Tsui S."/>
        </authorList>
    </citation>
    <scope>NUCLEOTIDE SEQUENCE</scope>
    <source>
        <strain evidence="1">Derf</strain>
        <tissue evidence="1">Whole organism</tissue>
    </source>
</reference>